<feature type="domain" description="AMP-binding enzyme C-terminal" evidence="5">
    <location>
        <begin position="493"/>
        <end position="570"/>
    </location>
</feature>
<dbReference type="Proteomes" id="UP001215280">
    <property type="component" value="Unassembled WGS sequence"/>
</dbReference>
<evidence type="ECO:0000313" key="7">
    <source>
        <dbReference type="Proteomes" id="UP001215280"/>
    </source>
</evidence>
<evidence type="ECO:0000259" key="4">
    <source>
        <dbReference type="Pfam" id="PF00501"/>
    </source>
</evidence>
<keyword evidence="3" id="KW-1133">Transmembrane helix</keyword>
<dbReference type="PANTHER" id="PTHR43201">
    <property type="entry name" value="ACYL-COA SYNTHETASE"/>
    <property type="match status" value="1"/>
</dbReference>
<keyword evidence="3" id="KW-0472">Membrane</keyword>
<dbReference type="Gene3D" id="3.40.50.12780">
    <property type="entry name" value="N-terminal domain of ligase-like"/>
    <property type="match status" value="1"/>
</dbReference>
<keyword evidence="7" id="KW-1185">Reference proteome</keyword>
<dbReference type="Pfam" id="PF13193">
    <property type="entry name" value="AMP-binding_C"/>
    <property type="match status" value="1"/>
</dbReference>
<dbReference type="InterPro" id="IPR025110">
    <property type="entry name" value="AMP-bd_C"/>
</dbReference>
<sequence>MSSQWKPKRTLQETDAIMCAPGMPHEMEKCLVDGRLYHVYKNLWPSMRDFWFSCVEKYSDKTYIVFEEQRFTYAEVHNRAIELAALFRNVYNVKKGERVGICSRNCPEYLIAFWACHMLGAVTVLANAWLPAQPLKHCLINTQCKLLLFDPERADRLESDIVKLREAAGATGVLVFQGQEKKGEWNGMECLNSAMTRWKLDGIFVQQKAAIVDQRIELLPEDNATIIFTARTTGLPKGVLSTNRQFLTNVINVLAGPTRASLRRGDGIPSTPPGAQRGVLVAVPLFHVTGSTSFSMLATLNGNKIILVPKWDVEQAARLIKAENISVAGGVPAMVSDLVRSSLVGFPLEGLLFGGSPSPDSLAERARKAFPTATLAQAYGLTETNSVAVSISGEDYDARPASTGQACPVNEIVIMQGDKGVGPGNIGEVWLRGPNVMKEYWRDPGATAKVLTTDGWLKTGDLGLLDDDGFLYIKDRLKDVIIRGGENIDSVTVENALYSDSRVMEAAAVAVPDERLGELVAAVIFVNPQFRGQVTEENLIALAKTKLPKFAVPVMIKFEDKPFELTPSRKIMKTELRKIARRAWEERKAEMHTTKL</sequence>
<evidence type="ECO:0000259" key="5">
    <source>
        <dbReference type="Pfam" id="PF13193"/>
    </source>
</evidence>
<evidence type="ECO:0000256" key="1">
    <source>
        <dbReference type="ARBA" id="ARBA00006432"/>
    </source>
</evidence>
<feature type="domain" description="AMP-dependent synthetase/ligase" evidence="4">
    <location>
        <begin position="55"/>
        <end position="441"/>
    </location>
</feature>
<reference evidence="6" key="1">
    <citation type="submission" date="2023-03" db="EMBL/GenBank/DDBJ databases">
        <title>Massive genome expansion in bonnet fungi (Mycena s.s.) driven by repeated elements and novel gene families across ecological guilds.</title>
        <authorList>
            <consortium name="Lawrence Berkeley National Laboratory"/>
            <person name="Harder C.B."/>
            <person name="Miyauchi S."/>
            <person name="Viragh M."/>
            <person name="Kuo A."/>
            <person name="Thoen E."/>
            <person name="Andreopoulos B."/>
            <person name="Lu D."/>
            <person name="Skrede I."/>
            <person name="Drula E."/>
            <person name="Henrissat B."/>
            <person name="Morin E."/>
            <person name="Kohler A."/>
            <person name="Barry K."/>
            <person name="LaButti K."/>
            <person name="Morin E."/>
            <person name="Salamov A."/>
            <person name="Lipzen A."/>
            <person name="Mereny Z."/>
            <person name="Hegedus B."/>
            <person name="Baldrian P."/>
            <person name="Stursova M."/>
            <person name="Weitz H."/>
            <person name="Taylor A."/>
            <person name="Grigoriev I.V."/>
            <person name="Nagy L.G."/>
            <person name="Martin F."/>
            <person name="Kauserud H."/>
        </authorList>
    </citation>
    <scope>NUCLEOTIDE SEQUENCE</scope>
    <source>
        <strain evidence="6">CBHHK188m</strain>
    </source>
</reference>
<organism evidence="6 7">
    <name type="scientific">Mycena maculata</name>
    <dbReference type="NCBI Taxonomy" id="230809"/>
    <lineage>
        <taxon>Eukaryota</taxon>
        <taxon>Fungi</taxon>
        <taxon>Dikarya</taxon>
        <taxon>Basidiomycota</taxon>
        <taxon>Agaricomycotina</taxon>
        <taxon>Agaricomycetes</taxon>
        <taxon>Agaricomycetidae</taxon>
        <taxon>Agaricales</taxon>
        <taxon>Marasmiineae</taxon>
        <taxon>Mycenaceae</taxon>
        <taxon>Mycena</taxon>
    </lineage>
</organism>
<proteinExistence type="inferred from homology"/>
<dbReference type="Gene3D" id="3.30.300.30">
    <property type="match status" value="1"/>
</dbReference>
<comment type="similarity">
    <text evidence="1">Belongs to the ATP-dependent AMP-binding enzyme family.</text>
</comment>
<keyword evidence="2" id="KW-0436">Ligase</keyword>
<dbReference type="SUPFAM" id="SSF56801">
    <property type="entry name" value="Acetyl-CoA synthetase-like"/>
    <property type="match status" value="1"/>
</dbReference>
<dbReference type="AlphaFoldDB" id="A0AAD7JRF6"/>
<gene>
    <name evidence="6" type="ORF">DFH07DRAFT_270077</name>
</gene>
<dbReference type="PANTHER" id="PTHR43201:SF5">
    <property type="entry name" value="MEDIUM-CHAIN ACYL-COA LIGASE ACSF2, MITOCHONDRIAL"/>
    <property type="match status" value="1"/>
</dbReference>
<dbReference type="InterPro" id="IPR045851">
    <property type="entry name" value="AMP-bd_C_sf"/>
</dbReference>
<dbReference type="InterPro" id="IPR042099">
    <property type="entry name" value="ANL_N_sf"/>
</dbReference>
<protein>
    <submittedName>
        <fullName evidence="6">Uncharacterized protein</fullName>
    </submittedName>
</protein>
<name>A0AAD7JRF6_9AGAR</name>
<keyword evidence="3" id="KW-0812">Transmembrane</keyword>
<dbReference type="Pfam" id="PF00501">
    <property type="entry name" value="AMP-binding"/>
    <property type="match status" value="1"/>
</dbReference>
<dbReference type="InterPro" id="IPR000873">
    <property type="entry name" value="AMP-dep_synth/lig_dom"/>
</dbReference>
<dbReference type="GO" id="GO:0031956">
    <property type="term" value="F:medium-chain fatty acid-CoA ligase activity"/>
    <property type="evidence" value="ECO:0007669"/>
    <property type="project" value="TreeGrafter"/>
</dbReference>
<evidence type="ECO:0000256" key="2">
    <source>
        <dbReference type="ARBA" id="ARBA00022598"/>
    </source>
</evidence>
<comment type="caution">
    <text evidence="6">The sequence shown here is derived from an EMBL/GenBank/DDBJ whole genome shotgun (WGS) entry which is preliminary data.</text>
</comment>
<dbReference type="EMBL" id="JARJLG010000024">
    <property type="protein sequence ID" value="KAJ7770225.1"/>
    <property type="molecule type" value="Genomic_DNA"/>
</dbReference>
<dbReference type="GO" id="GO:0006631">
    <property type="term" value="P:fatty acid metabolic process"/>
    <property type="evidence" value="ECO:0007669"/>
    <property type="project" value="TreeGrafter"/>
</dbReference>
<accession>A0AAD7JRF6</accession>
<evidence type="ECO:0000256" key="3">
    <source>
        <dbReference type="SAM" id="Phobius"/>
    </source>
</evidence>
<evidence type="ECO:0000313" key="6">
    <source>
        <dbReference type="EMBL" id="KAJ7770225.1"/>
    </source>
</evidence>
<feature type="transmembrane region" description="Helical" evidence="3">
    <location>
        <begin position="109"/>
        <end position="130"/>
    </location>
</feature>